<organism evidence="2 3">
    <name type="scientific">Paraherbaspirillum soli</name>
    <dbReference type="NCBI Taxonomy" id="631222"/>
    <lineage>
        <taxon>Bacteria</taxon>
        <taxon>Pseudomonadati</taxon>
        <taxon>Pseudomonadota</taxon>
        <taxon>Betaproteobacteria</taxon>
        <taxon>Burkholderiales</taxon>
        <taxon>Oxalobacteraceae</taxon>
        <taxon>Paraherbaspirillum</taxon>
    </lineage>
</organism>
<dbReference type="Pfam" id="PF20250">
    <property type="entry name" value="FapA_N"/>
    <property type="match status" value="1"/>
</dbReference>
<sequence>MEQLTSGMPALAFDLDEDSGELQATFSPMADLPPLDLSTLKQAVADSGFGEFHLNETALTYFISAALDAEEPFSMVIGERRDGEFQLHLADDLMTARLTLIPPQGGKRVDFAVMDALLEHGVVYGILHEQLEAALAAGHCQDLIIASGDWPEEGSPARLDSLLAEKEAELSKITQDDELARIQYADLVRMLLVDPGDRLMRRTPPVAGRNGMDIRGREILPKPMADIVFNPKLQGATPAEDDPNLLLASIAGQPVLVENGVMVNPVVQVENVDLGTGNIQFDGTVRVSADIKAGMRLNVTGDVIVGGMIEASEINAGGSVSVAGGVIGHSGTQTGVVTLPPATAKIFCKGSVQALFMEHAHIEAADSIAVTGSVRQSTLLAGNAVVVGKQGSRSGQIIGGEIQAGNTVKAIILGSATGVKTQVQVGFDPFLEQQLAVNQQLQQRKKGELEKVQQLLVHFQNNPHKAADGLGEKVEATRRQLQHDITTLAKEQTQLKEKNVPLDQASVQVGRTIHEGVEIRIGKQVWEVKNDVGTATVRLVDEAIVVGR</sequence>
<evidence type="ECO:0000313" key="3">
    <source>
        <dbReference type="Proteomes" id="UP001596045"/>
    </source>
</evidence>
<dbReference type="InterPro" id="IPR046865">
    <property type="entry name" value="FapA_b_solenoid"/>
</dbReference>
<dbReference type="RefSeq" id="WP_378996110.1">
    <property type="nucleotide sequence ID" value="NZ_JBHSMT010000010.1"/>
</dbReference>
<dbReference type="PANTHER" id="PTHR38032">
    <property type="entry name" value="POLYMERASE-RELATED"/>
    <property type="match status" value="1"/>
</dbReference>
<feature type="domain" description="Flagellar Assembly Protein A N-terminal region" evidence="1">
    <location>
        <begin position="85"/>
        <end position="259"/>
    </location>
</feature>
<dbReference type="PANTHER" id="PTHR38032:SF1">
    <property type="entry name" value="RNA-BINDING PROTEIN KHPB N-TERMINAL DOMAIN-CONTAINING PROTEIN"/>
    <property type="match status" value="1"/>
</dbReference>
<accession>A0ABW0M5T2</accession>
<dbReference type="InterPro" id="IPR046866">
    <property type="entry name" value="FapA_N"/>
</dbReference>
<reference evidence="3" key="1">
    <citation type="journal article" date="2019" name="Int. J. Syst. Evol. Microbiol.">
        <title>The Global Catalogue of Microorganisms (GCM) 10K type strain sequencing project: providing services to taxonomists for standard genome sequencing and annotation.</title>
        <authorList>
            <consortium name="The Broad Institute Genomics Platform"/>
            <consortium name="The Broad Institute Genome Sequencing Center for Infectious Disease"/>
            <person name="Wu L."/>
            <person name="Ma J."/>
        </authorList>
    </citation>
    <scope>NUCLEOTIDE SEQUENCE [LARGE SCALE GENOMIC DNA]</scope>
    <source>
        <strain evidence="3">JCM 17066</strain>
    </source>
</reference>
<gene>
    <name evidence="2" type="ORF">ACFPM8_06205</name>
</gene>
<dbReference type="Proteomes" id="UP001596045">
    <property type="component" value="Unassembled WGS sequence"/>
</dbReference>
<evidence type="ECO:0000259" key="1">
    <source>
        <dbReference type="Pfam" id="PF20250"/>
    </source>
</evidence>
<keyword evidence="3" id="KW-1185">Reference proteome</keyword>
<dbReference type="InterPro" id="IPR005646">
    <property type="entry name" value="FapA"/>
</dbReference>
<dbReference type="EMBL" id="JBHSMT010000010">
    <property type="protein sequence ID" value="MFC5473549.1"/>
    <property type="molecule type" value="Genomic_DNA"/>
</dbReference>
<comment type="caution">
    <text evidence="2">The sequence shown here is derived from an EMBL/GenBank/DDBJ whole genome shotgun (WGS) entry which is preliminary data.</text>
</comment>
<dbReference type="Pfam" id="PF03961">
    <property type="entry name" value="FapA"/>
    <property type="match status" value="1"/>
</dbReference>
<proteinExistence type="predicted"/>
<evidence type="ECO:0000313" key="2">
    <source>
        <dbReference type="EMBL" id="MFC5473549.1"/>
    </source>
</evidence>
<protein>
    <submittedName>
        <fullName evidence="2">DUF342 domain-containing protein</fullName>
    </submittedName>
</protein>
<name>A0ABW0M5T2_9BURK</name>